<dbReference type="InterPro" id="IPR017441">
    <property type="entry name" value="Protein_kinase_ATP_BS"/>
</dbReference>
<keyword evidence="3" id="KW-0808">Transferase</keyword>
<gene>
    <name evidence="12" type="ORF">D5086_0000273150</name>
</gene>
<keyword evidence="5 12" id="KW-0418">Kinase</keyword>
<name>A0A4U5N8K4_POPAL</name>
<dbReference type="AlphaFoldDB" id="A0A4U5N8K4"/>
<keyword evidence="6 9" id="KW-0067">ATP-binding</keyword>
<evidence type="ECO:0000256" key="2">
    <source>
        <dbReference type="ARBA" id="ARBA00012406"/>
    </source>
</evidence>
<sequence>MPAWWGKKSSKSKEGSNQENPHGKNDKKIFSIKENKRRSSLDEAALRKNSPRANREFSGSGGLSAFSGFDSDSGEKRGLPLPKPFTSDLGGGGGGVGFGSGSVSVSSVSSSGSSGGEDHDNNQSGNGLFDGYRLSVDHKGYGGGSRSPGPRSRSPVPGSRSPVPGSRSPAPGSRAASRPTSPLHQQLGGLSIDSPTGRLEDGKNECHPLPLPPGSPTSPPSLPGLRTAGATEMSTLSRWKKGKLLGRGTFGHVYLGFNSGSGQMCAIKEVTVISDDSTSKECLKQLNQEINLLSQLSHANIVRYYGSELSEERLSVYLEYVSGGSVHKLLQEYGAFKEPVIQNYTRQILSGLAYLHGRNTVHRDIKGANILVDPNGEIKLVDFGMAKHITTCSSMLSFKGSPYWMAPEVVMNTNGYSLAVDIWSLGCTLLEMATSKPPWSQYEGVAAIFKIGNSKDMPDIPDYLSNDAKSFIKLCLQRDPSARPTAFQLLDHPFIRDQATTRVANINITRDAFPRTFDGSRTPPVLDLHSNRASASSWDGDFAMKPGVSSNTRALKNPRDDGGMITSMPVSPCSSPLRQHGSAYRNYFSPHSPYAMVGQSSYHVSDPSLHPIRQTTYTHDLFFDTTLLKVQTPVAAPSVGLWPVACGFRSRYCLLESLGAAAAESQGAAASSNCSWGALDG</sequence>
<feature type="compositionally biased region" description="Low complexity" evidence="10">
    <location>
        <begin position="101"/>
        <end position="112"/>
    </location>
</feature>
<evidence type="ECO:0000313" key="12">
    <source>
        <dbReference type="EMBL" id="TKR79256.1"/>
    </source>
</evidence>
<evidence type="ECO:0000259" key="11">
    <source>
        <dbReference type="PROSITE" id="PS50011"/>
    </source>
</evidence>
<dbReference type="SMART" id="SM00220">
    <property type="entry name" value="S_TKc"/>
    <property type="match status" value="1"/>
</dbReference>
<reference evidence="12" key="1">
    <citation type="submission" date="2018-10" db="EMBL/GenBank/DDBJ databases">
        <title>Population genomic analysis revealed the cold adaptation of white poplar.</title>
        <authorList>
            <person name="Liu Y.-J."/>
        </authorList>
    </citation>
    <scope>NUCLEOTIDE SEQUENCE [LARGE SCALE GENOMIC DNA]</scope>
    <source>
        <strain evidence="12">PAL-ZL1</strain>
    </source>
</reference>
<dbReference type="STRING" id="43335.A0A4U5N8K4"/>
<feature type="compositionally biased region" description="Gly residues" evidence="10">
    <location>
        <begin position="89"/>
        <end position="100"/>
    </location>
</feature>
<dbReference type="Gene3D" id="1.10.510.10">
    <property type="entry name" value="Transferase(Phosphotransferase) domain 1"/>
    <property type="match status" value="1"/>
</dbReference>
<evidence type="ECO:0000256" key="9">
    <source>
        <dbReference type="PROSITE-ProRule" id="PRU10141"/>
    </source>
</evidence>
<proteinExistence type="inferred from homology"/>
<dbReference type="InterPro" id="IPR050538">
    <property type="entry name" value="MAP_kinase_kinase_kinase"/>
</dbReference>
<dbReference type="InterPro" id="IPR011009">
    <property type="entry name" value="Kinase-like_dom_sf"/>
</dbReference>
<evidence type="ECO:0000256" key="5">
    <source>
        <dbReference type="ARBA" id="ARBA00022777"/>
    </source>
</evidence>
<dbReference type="GO" id="GO:0005737">
    <property type="term" value="C:cytoplasm"/>
    <property type="evidence" value="ECO:0007669"/>
    <property type="project" value="TreeGrafter"/>
</dbReference>
<dbReference type="GO" id="GO:0004709">
    <property type="term" value="F:MAP kinase kinase kinase activity"/>
    <property type="evidence" value="ECO:0007669"/>
    <property type="project" value="UniProtKB-EC"/>
</dbReference>
<dbReference type="SUPFAM" id="SSF56112">
    <property type="entry name" value="Protein kinase-like (PK-like)"/>
    <property type="match status" value="1"/>
</dbReference>
<evidence type="ECO:0000256" key="10">
    <source>
        <dbReference type="SAM" id="MobiDB-lite"/>
    </source>
</evidence>
<feature type="domain" description="Protein kinase" evidence="11">
    <location>
        <begin position="239"/>
        <end position="495"/>
    </location>
</feature>
<evidence type="ECO:0000256" key="8">
    <source>
        <dbReference type="ARBA" id="ARBA00048329"/>
    </source>
</evidence>
<comment type="caution">
    <text evidence="12">The sequence shown here is derived from an EMBL/GenBank/DDBJ whole genome shotgun (WGS) entry which is preliminary data.</text>
</comment>
<feature type="compositionally biased region" description="Pro residues" evidence="10">
    <location>
        <begin position="209"/>
        <end position="222"/>
    </location>
</feature>
<dbReference type="GO" id="GO:0005524">
    <property type="term" value="F:ATP binding"/>
    <property type="evidence" value="ECO:0007669"/>
    <property type="project" value="UniProtKB-UniRule"/>
</dbReference>
<dbReference type="EMBL" id="RCHU01001072">
    <property type="protein sequence ID" value="TKR79256.1"/>
    <property type="molecule type" value="Genomic_DNA"/>
</dbReference>
<dbReference type="PANTHER" id="PTHR48016:SF8">
    <property type="entry name" value="MITOGEN-ACTIVATED PROTEIN KINASE KINASE KINASE 3"/>
    <property type="match status" value="1"/>
</dbReference>
<accession>A0A4U5N8K4</accession>
<feature type="compositionally biased region" description="Low complexity" evidence="10">
    <location>
        <begin position="147"/>
        <end position="179"/>
    </location>
</feature>
<feature type="binding site" evidence="9">
    <location>
        <position position="268"/>
    </location>
    <ligand>
        <name>ATP</name>
        <dbReference type="ChEBI" id="CHEBI:30616"/>
    </ligand>
</feature>
<evidence type="ECO:0000256" key="1">
    <source>
        <dbReference type="ARBA" id="ARBA00006529"/>
    </source>
</evidence>
<feature type="region of interest" description="Disordered" evidence="10">
    <location>
        <begin position="1"/>
        <end position="227"/>
    </location>
</feature>
<dbReference type="Pfam" id="PF00069">
    <property type="entry name" value="Pkinase"/>
    <property type="match status" value="1"/>
</dbReference>
<dbReference type="PANTHER" id="PTHR48016">
    <property type="entry name" value="MAP KINASE KINASE KINASE SSK2-RELATED-RELATED"/>
    <property type="match status" value="1"/>
</dbReference>
<evidence type="ECO:0000256" key="3">
    <source>
        <dbReference type="ARBA" id="ARBA00022679"/>
    </source>
</evidence>
<keyword evidence="4 9" id="KW-0547">Nucleotide-binding</keyword>
<dbReference type="EC" id="2.7.11.25" evidence="2"/>
<dbReference type="PROSITE" id="PS50011">
    <property type="entry name" value="PROTEIN_KINASE_DOM"/>
    <property type="match status" value="1"/>
</dbReference>
<evidence type="ECO:0000256" key="6">
    <source>
        <dbReference type="ARBA" id="ARBA00022840"/>
    </source>
</evidence>
<dbReference type="CDD" id="cd06632">
    <property type="entry name" value="STKc_MEKK1_plant"/>
    <property type="match status" value="1"/>
</dbReference>
<comment type="similarity">
    <text evidence="1">Belongs to the protein kinase superfamily. STE Ser/Thr protein kinase family. MAP kinase kinase kinase subfamily.</text>
</comment>
<feature type="compositionally biased region" description="Basic and acidic residues" evidence="10">
    <location>
        <begin position="11"/>
        <end position="46"/>
    </location>
</feature>
<dbReference type="InterPro" id="IPR000719">
    <property type="entry name" value="Prot_kinase_dom"/>
</dbReference>
<protein>
    <recommendedName>
        <fullName evidence="2">mitogen-activated protein kinase kinase kinase</fullName>
        <ecNumber evidence="2">2.7.11.25</ecNumber>
    </recommendedName>
</protein>
<evidence type="ECO:0000256" key="4">
    <source>
        <dbReference type="ARBA" id="ARBA00022741"/>
    </source>
</evidence>
<dbReference type="FunFam" id="1.10.510.10:FF:000186">
    <property type="entry name" value="Mitogen-activated protein kinase kinase kinase"/>
    <property type="match status" value="1"/>
</dbReference>
<organism evidence="12">
    <name type="scientific">Populus alba</name>
    <name type="common">White poplar</name>
    <dbReference type="NCBI Taxonomy" id="43335"/>
    <lineage>
        <taxon>Eukaryota</taxon>
        <taxon>Viridiplantae</taxon>
        <taxon>Streptophyta</taxon>
        <taxon>Embryophyta</taxon>
        <taxon>Tracheophyta</taxon>
        <taxon>Spermatophyta</taxon>
        <taxon>Magnoliopsida</taxon>
        <taxon>eudicotyledons</taxon>
        <taxon>Gunneridae</taxon>
        <taxon>Pentapetalae</taxon>
        <taxon>rosids</taxon>
        <taxon>fabids</taxon>
        <taxon>Malpighiales</taxon>
        <taxon>Salicaceae</taxon>
        <taxon>Saliceae</taxon>
        <taxon>Populus</taxon>
    </lineage>
</organism>
<comment type="catalytic activity">
    <reaction evidence="7">
        <text>L-threonyl-[protein] + ATP = O-phospho-L-threonyl-[protein] + ADP + H(+)</text>
        <dbReference type="Rhea" id="RHEA:46608"/>
        <dbReference type="Rhea" id="RHEA-COMP:11060"/>
        <dbReference type="Rhea" id="RHEA-COMP:11605"/>
        <dbReference type="ChEBI" id="CHEBI:15378"/>
        <dbReference type="ChEBI" id="CHEBI:30013"/>
        <dbReference type="ChEBI" id="CHEBI:30616"/>
        <dbReference type="ChEBI" id="CHEBI:61977"/>
        <dbReference type="ChEBI" id="CHEBI:456216"/>
        <dbReference type="EC" id="2.7.11.25"/>
    </reaction>
</comment>
<evidence type="ECO:0000256" key="7">
    <source>
        <dbReference type="ARBA" id="ARBA00047559"/>
    </source>
</evidence>
<comment type="catalytic activity">
    <reaction evidence="8">
        <text>L-seryl-[protein] + ATP = O-phospho-L-seryl-[protein] + ADP + H(+)</text>
        <dbReference type="Rhea" id="RHEA:17989"/>
        <dbReference type="Rhea" id="RHEA-COMP:9863"/>
        <dbReference type="Rhea" id="RHEA-COMP:11604"/>
        <dbReference type="ChEBI" id="CHEBI:15378"/>
        <dbReference type="ChEBI" id="CHEBI:29999"/>
        <dbReference type="ChEBI" id="CHEBI:30616"/>
        <dbReference type="ChEBI" id="CHEBI:83421"/>
        <dbReference type="ChEBI" id="CHEBI:456216"/>
        <dbReference type="EC" id="2.7.11.25"/>
    </reaction>
</comment>
<dbReference type="PROSITE" id="PS00107">
    <property type="entry name" value="PROTEIN_KINASE_ATP"/>
    <property type="match status" value="1"/>
</dbReference>